<accession>A0A8A4TRL0</accession>
<evidence type="ECO:0000256" key="5">
    <source>
        <dbReference type="ARBA" id="ARBA00023002"/>
    </source>
</evidence>
<evidence type="ECO:0000259" key="8">
    <source>
        <dbReference type="PROSITE" id="PS51007"/>
    </source>
</evidence>
<evidence type="ECO:0000256" key="7">
    <source>
        <dbReference type="PROSITE-ProRule" id="PRU00433"/>
    </source>
</evidence>
<keyword evidence="10" id="KW-1185">Reference proteome</keyword>
<reference evidence="9" key="1">
    <citation type="submission" date="2021-03" db="EMBL/GenBank/DDBJ databases">
        <title>Acanthopleuribacteraceae sp. M133.</title>
        <authorList>
            <person name="Wang G."/>
        </authorList>
    </citation>
    <scope>NUCLEOTIDE SEQUENCE</scope>
    <source>
        <strain evidence="9">M133</strain>
    </source>
</reference>
<dbReference type="KEGG" id="scor:J3U87_05030"/>
<dbReference type="GO" id="GO:0004130">
    <property type="term" value="F:cytochrome-c peroxidase activity"/>
    <property type="evidence" value="ECO:0007669"/>
    <property type="project" value="TreeGrafter"/>
</dbReference>
<comment type="subcellular location">
    <subcellularLocation>
        <location evidence="1">Cell envelope</location>
    </subcellularLocation>
</comment>
<dbReference type="GO" id="GO:0030313">
    <property type="term" value="C:cell envelope"/>
    <property type="evidence" value="ECO:0007669"/>
    <property type="project" value="UniProtKB-SubCell"/>
</dbReference>
<name>A0A8A4TRL0_SULCO</name>
<keyword evidence="4" id="KW-0732">Signal</keyword>
<dbReference type="AlphaFoldDB" id="A0A8A4TRL0"/>
<dbReference type="PANTHER" id="PTHR30600">
    <property type="entry name" value="CYTOCHROME C PEROXIDASE-RELATED"/>
    <property type="match status" value="1"/>
</dbReference>
<dbReference type="RefSeq" id="WP_237381935.1">
    <property type="nucleotide sequence ID" value="NZ_CP071793.1"/>
</dbReference>
<sequence>MNEPPAPLSPPPQPEENPVTPAKAYLGKALFWDEQLSSNGTVACGTCHLPSAGGCDPRLIGDVPKPFHPGADNLLGTEDDVVGSLGVSLHFDDGTYGTITHFGCEPQVTGRKTPPSIDVAYANSLFWDGRAGNRFFDPDTGRVLIRGNGALENQVMGPPVSDVEMGHVNREWGEVVTRIAAARPLALAEAVPAALHSWIGDRTYPELFSEAFGTAEVTSARIAMAIATYERILYSDQTPLDVALRGGTPLTAQEQLGLEVFVENNCHACHEGGPLTDNGFRFIGIRPPDEDVGRFGETGNPDHLGEFRTPSLRNVALRPPYFHTGRFETLEDVVDFYLRGGDFDAPNKPGFIRPRNNVTAEERAALIAFLKRPLIDPRVEAGSAPFDPVILYSQSDRVPQIEGIGLAGSGGFEPRPIALEPPIAGSDNFTVAIAQGLGGAAAVLVVDDQDPGVTAQIPAQAGFARREVTLQGTGEGQGYASVNLTIDPSASPSNGPYYGRWYVSDPAAPGGIAISKAFRFNTFRPANETWCGADIDMDLRTSVLDFATLVNETGDCPVPCAGDLNASGSVDQVDLLRAISSWAACD</sequence>
<keyword evidence="6 7" id="KW-0408">Iron</keyword>
<keyword evidence="5" id="KW-0560">Oxidoreductase</keyword>
<proteinExistence type="predicted"/>
<evidence type="ECO:0000256" key="1">
    <source>
        <dbReference type="ARBA" id="ARBA00004196"/>
    </source>
</evidence>
<dbReference type="PROSITE" id="PS51007">
    <property type="entry name" value="CYTC"/>
    <property type="match status" value="1"/>
</dbReference>
<dbReference type="InterPro" id="IPR036909">
    <property type="entry name" value="Cyt_c-like_dom_sf"/>
</dbReference>
<organism evidence="9 10">
    <name type="scientific">Sulfidibacter corallicola</name>
    <dbReference type="NCBI Taxonomy" id="2818388"/>
    <lineage>
        <taxon>Bacteria</taxon>
        <taxon>Pseudomonadati</taxon>
        <taxon>Acidobacteriota</taxon>
        <taxon>Holophagae</taxon>
        <taxon>Acanthopleuribacterales</taxon>
        <taxon>Acanthopleuribacteraceae</taxon>
        <taxon>Sulfidibacter</taxon>
    </lineage>
</organism>
<feature type="domain" description="Cytochrome c" evidence="8">
    <location>
        <begin position="252"/>
        <end position="374"/>
    </location>
</feature>
<dbReference type="EMBL" id="CP071793">
    <property type="protein sequence ID" value="QTD51814.1"/>
    <property type="molecule type" value="Genomic_DNA"/>
</dbReference>
<dbReference type="SUPFAM" id="SSF46626">
    <property type="entry name" value="Cytochrome c"/>
    <property type="match status" value="2"/>
</dbReference>
<dbReference type="GO" id="GO:0009055">
    <property type="term" value="F:electron transfer activity"/>
    <property type="evidence" value="ECO:0007669"/>
    <property type="project" value="InterPro"/>
</dbReference>
<evidence type="ECO:0000256" key="4">
    <source>
        <dbReference type="ARBA" id="ARBA00022729"/>
    </source>
</evidence>
<dbReference type="GO" id="GO:0046872">
    <property type="term" value="F:metal ion binding"/>
    <property type="evidence" value="ECO:0007669"/>
    <property type="project" value="UniProtKB-KW"/>
</dbReference>
<keyword evidence="2 7" id="KW-0349">Heme</keyword>
<dbReference type="InterPro" id="IPR051395">
    <property type="entry name" value="Cytochrome_c_Peroxidase/MauG"/>
</dbReference>
<protein>
    <submittedName>
        <fullName evidence="9">C-type cytochrome</fullName>
    </submittedName>
</protein>
<dbReference type="InterPro" id="IPR009056">
    <property type="entry name" value="Cyt_c-like_dom"/>
</dbReference>
<evidence type="ECO:0000256" key="2">
    <source>
        <dbReference type="ARBA" id="ARBA00022617"/>
    </source>
</evidence>
<evidence type="ECO:0000256" key="6">
    <source>
        <dbReference type="ARBA" id="ARBA00023004"/>
    </source>
</evidence>
<gene>
    <name evidence="9" type="ORF">J3U87_05030</name>
</gene>
<dbReference type="Pfam" id="PF03150">
    <property type="entry name" value="CCP_MauG"/>
    <property type="match status" value="1"/>
</dbReference>
<dbReference type="PANTHER" id="PTHR30600:SF10">
    <property type="entry name" value="BLL6722 PROTEIN"/>
    <property type="match status" value="1"/>
</dbReference>
<dbReference type="Gene3D" id="1.10.760.10">
    <property type="entry name" value="Cytochrome c-like domain"/>
    <property type="match status" value="2"/>
</dbReference>
<evidence type="ECO:0000313" key="10">
    <source>
        <dbReference type="Proteomes" id="UP000663929"/>
    </source>
</evidence>
<evidence type="ECO:0000313" key="9">
    <source>
        <dbReference type="EMBL" id="QTD51814.1"/>
    </source>
</evidence>
<keyword evidence="3 7" id="KW-0479">Metal-binding</keyword>
<dbReference type="InterPro" id="IPR004852">
    <property type="entry name" value="Di-haem_cyt_c_peroxidsae"/>
</dbReference>
<dbReference type="Proteomes" id="UP000663929">
    <property type="component" value="Chromosome"/>
</dbReference>
<evidence type="ECO:0000256" key="3">
    <source>
        <dbReference type="ARBA" id="ARBA00022723"/>
    </source>
</evidence>
<dbReference type="GO" id="GO:0020037">
    <property type="term" value="F:heme binding"/>
    <property type="evidence" value="ECO:0007669"/>
    <property type="project" value="InterPro"/>
</dbReference>